<evidence type="ECO:0000313" key="2">
    <source>
        <dbReference type="EMBL" id="KAH7353282.1"/>
    </source>
</evidence>
<name>A0A8K0TAA4_9PEZI</name>
<feature type="region of interest" description="Disordered" evidence="1">
    <location>
        <begin position="385"/>
        <end position="473"/>
    </location>
</feature>
<protein>
    <submittedName>
        <fullName evidence="2">Uncharacterized protein</fullName>
    </submittedName>
</protein>
<dbReference type="EMBL" id="JAGPXD010000005">
    <property type="protein sequence ID" value="KAH7353282.1"/>
    <property type="molecule type" value="Genomic_DNA"/>
</dbReference>
<gene>
    <name evidence="2" type="ORF">B0T11DRAFT_331237</name>
</gene>
<organism evidence="2 3">
    <name type="scientific">Plectosphaerella cucumerina</name>
    <dbReference type="NCBI Taxonomy" id="40658"/>
    <lineage>
        <taxon>Eukaryota</taxon>
        <taxon>Fungi</taxon>
        <taxon>Dikarya</taxon>
        <taxon>Ascomycota</taxon>
        <taxon>Pezizomycotina</taxon>
        <taxon>Sordariomycetes</taxon>
        <taxon>Hypocreomycetidae</taxon>
        <taxon>Glomerellales</taxon>
        <taxon>Plectosphaerellaceae</taxon>
        <taxon>Plectosphaerella</taxon>
    </lineage>
</organism>
<reference evidence="2" key="1">
    <citation type="journal article" date="2021" name="Nat. Commun.">
        <title>Genetic determinants of endophytism in the Arabidopsis root mycobiome.</title>
        <authorList>
            <person name="Mesny F."/>
            <person name="Miyauchi S."/>
            <person name="Thiergart T."/>
            <person name="Pickel B."/>
            <person name="Atanasova L."/>
            <person name="Karlsson M."/>
            <person name="Huettel B."/>
            <person name="Barry K.W."/>
            <person name="Haridas S."/>
            <person name="Chen C."/>
            <person name="Bauer D."/>
            <person name="Andreopoulos W."/>
            <person name="Pangilinan J."/>
            <person name="LaButti K."/>
            <person name="Riley R."/>
            <person name="Lipzen A."/>
            <person name="Clum A."/>
            <person name="Drula E."/>
            <person name="Henrissat B."/>
            <person name="Kohler A."/>
            <person name="Grigoriev I.V."/>
            <person name="Martin F.M."/>
            <person name="Hacquard S."/>
        </authorList>
    </citation>
    <scope>NUCLEOTIDE SEQUENCE</scope>
    <source>
        <strain evidence="2">MPI-CAGE-AT-0016</strain>
    </source>
</reference>
<accession>A0A8K0TAA4</accession>
<proteinExistence type="predicted"/>
<feature type="compositionally biased region" description="Basic and acidic residues" evidence="1">
    <location>
        <begin position="219"/>
        <end position="241"/>
    </location>
</feature>
<dbReference type="InterPro" id="IPR021833">
    <property type="entry name" value="DUF3425"/>
</dbReference>
<feature type="compositionally biased region" description="Gly residues" evidence="1">
    <location>
        <begin position="450"/>
        <end position="459"/>
    </location>
</feature>
<dbReference type="OrthoDB" id="10261782at2759"/>
<dbReference type="Proteomes" id="UP000813385">
    <property type="component" value="Unassembled WGS sequence"/>
</dbReference>
<feature type="compositionally biased region" description="Basic and acidic residues" evidence="1">
    <location>
        <begin position="390"/>
        <end position="399"/>
    </location>
</feature>
<sequence>MILLSTEGNPVVFFASTILRQFVISDVQTLLGIYLVAYRFLRWRLYPDAASLEGVPMWLRPTAIQEAHVHPLCIDYIPWPALRDYLCLNQDRDRRHSVALYGTTGLKSHTMVAHALQLVGLAASVFVAGAHPAAASSVKPDLATAAERGPQIFNSVADAMRKWGTSLHPNGMSLFVATVPEGVMLYHGNNRNETPTELDWLAYAIEHAEMFARGRRGPPRHDPESNAKHRDAEGRRKHDTKEEVDDGSAPAELRRKDVQIPFLWWGSKQEEPEKPKEPEEPRKGWLHVYRTTRPLPFLLADGLSGNKYDSGVLDTQDLLLRGKRDAGSGTPGKRRRGGFSDERQRARDLCALCAEWGLQGVIRTENPGFEIIKCDFSDGLEQIQSLPRVDGPDGRRGEKPPSYGPGEGPPGQTPPGGEPPRDGPLQDGPPSDGPGEKPPGHGPGGKRPHGPGGPGGGRRGPWSPPGQNPNPEDRYYAIERSRTAVDFSSMVSAFFFPVNLTNPDPAEAHLPRLSSTFDDELAAIKNYLSGVVKDRKSTPVSLANWRDVADLIINRYAYDIASMYTKADTTVALAHNVRFLLRLFVDYSDEDEARREAEAEGRCTRFFIQSAPLETESDRLIYAAFEAVNARICGTLFRVQKLVEGNKGETELRQAKELLGSLQAYLDWAVFK</sequence>
<feature type="region of interest" description="Disordered" evidence="1">
    <location>
        <begin position="322"/>
        <end position="342"/>
    </location>
</feature>
<dbReference type="Pfam" id="PF11905">
    <property type="entry name" value="DUF3425"/>
    <property type="match status" value="1"/>
</dbReference>
<evidence type="ECO:0000313" key="3">
    <source>
        <dbReference type="Proteomes" id="UP000813385"/>
    </source>
</evidence>
<keyword evidence="3" id="KW-1185">Reference proteome</keyword>
<comment type="caution">
    <text evidence="2">The sequence shown here is derived from an EMBL/GenBank/DDBJ whole genome shotgun (WGS) entry which is preliminary data.</text>
</comment>
<feature type="region of interest" description="Disordered" evidence="1">
    <location>
        <begin position="214"/>
        <end position="252"/>
    </location>
</feature>
<evidence type="ECO:0000256" key="1">
    <source>
        <dbReference type="SAM" id="MobiDB-lite"/>
    </source>
</evidence>
<dbReference type="PANTHER" id="PTHR35204">
    <property type="entry name" value="YALI0A21131P"/>
    <property type="match status" value="1"/>
</dbReference>
<dbReference type="PANTHER" id="PTHR35204:SF1">
    <property type="entry name" value="ENTEROTOXIN"/>
    <property type="match status" value="1"/>
</dbReference>
<dbReference type="AlphaFoldDB" id="A0A8K0TAA4"/>
<dbReference type="InterPro" id="IPR038921">
    <property type="entry name" value="YOR389W-like"/>
</dbReference>
<feature type="compositionally biased region" description="Pro residues" evidence="1">
    <location>
        <begin position="407"/>
        <end position="418"/>
    </location>
</feature>